<dbReference type="Proteomes" id="UP000838878">
    <property type="component" value="Chromosome 13"/>
</dbReference>
<dbReference type="AlphaFoldDB" id="A0A8J9V9U1"/>
<sequence length="345" mass="39397">MNVYICLAASVVLCEVELASVTRSDAVTGRASLRTNATQKTNNFVEVIKKDLKRNNDDYKDLTTESKLIITNKLLDFTIKTVPVVFDSKVVNVKNNVKTFRRTNDRSYEYYDFLNKEPANNENLKSTKSTSKMVTYKTPRLRNLSPGLNFMPPVHNQSVIENLNGVMLPLHKPSPGIVQNIQHTYRPSTASKLVNKRKIDKFKQFVEKNKKLFQEYLSTQVDVLTPKALLRQLHANENKQNKLKEQKKMMKSKVWSDDNIDELPNGDLLDMAPGTGVRIHKQRVKGRICHRHVLMPEGPKYDSAGRGYLPAHARAARRPFERTREPALLLPRCCNCCKKSVLGCE</sequence>
<name>A0A8J9V9U1_9NEOP</name>
<accession>A0A8J9V9U1</accession>
<gene>
    <name evidence="2" type="ORF">BINO364_LOCUS5090</name>
</gene>
<protein>
    <submittedName>
        <fullName evidence="2">Uncharacterized protein</fullName>
    </submittedName>
</protein>
<feature type="non-terminal residue" evidence="2">
    <location>
        <position position="345"/>
    </location>
</feature>
<keyword evidence="1" id="KW-0732">Signal</keyword>
<dbReference type="OrthoDB" id="7480743at2759"/>
<feature type="chain" id="PRO_5035424257" evidence="1">
    <location>
        <begin position="22"/>
        <end position="345"/>
    </location>
</feature>
<evidence type="ECO:0000313" key="3">
    <source>
        <dbReference type="Proteomes" id="UP000838878"/>
    </source>
</evidence>
<keyword evidence="3" id="KW-1185">Reference proteome</keyword>
<evidence type="ECO:0000313" key="2">
    <source>
        <dbReference type="EMBL" id="CAH0718648.1"/>
    </source>
</evidence>
<proteinExistence type="predicted"/>
<evidence type="ECO:0000256" key="1">
    <source>
        <dbReference type="SAM" id="SignalP"/>
    </source>
</evidence>
<organism evidence="2 3">
    <name type="scientific">Brenthis ino</name>
    <name type="common">lesser marbled fritillary</name>
    <dbReference type="NCBI Taxonomy" id="405034"/>
    <lineage>
        <taxon>Eukaryota</taxon>
        <taxon>Metazoa</taxon>
        <taxon>Ecdysozoa</taxon>
        <taxon>Arthropoda</taxon>
        <taxon>Hexapoda</taxon>
        <taxon>Insecta</taxon>
        <taxon>Pterygota</taxon>
        <taxon>Neoptera</taxon>
        <taxon>Endopterygota</taxon>
        <taxon>Lepidoptera</taxon>
        <taxon>Glossata</taxon>
        <taxon>Ditrysia</taxon>
        <taxon>Papilionoidea</taxon>
        <taxon>Nymphalidae</taxon>
        <taxon>Heliconiinae</taxon>
        <taxon>Argynnini</taxon>
        <taxon>Brenthis</taxon>
    </lineage>
</organism>
<feature type="signal peptide" evidence="1">
    <location>
        <begin position="1"/>
        <end position="21"/>
    </location>
</feature>
<reference evidence="2" key="1">
    <citation type="submission" date="2021-12" db="EMBL/GenBank/DDBJ databases">
        <authorList>
            <person name="Martin H S."/>
        </authorList>
    </citation>
    <scope>NUCLEOTIDE SEQUENCE</scope>
</reference>
<dbReference type="EMBL" id="OV170233">
    <property type="protein sequence ID" value="CAH0718648.1"/>
    <property type="molecule type" value="Genomic_DNA"/>
</dbReference>